<dbReference type="InterPro" id="IPR018154">
    <property type="entry name" value="TLV/ENV_coat_polyprotein"/>
</dbReference>
<dbReference type="Proteomes" id="UP000537779">
    <property type="component" value="Unassembled WGS sequence"/>
</dbReference>
<sequence length="86" mass="9724">HLPRVSPLWDMLQASYQVLNTTNPNITEHFWLRYDIQPPFYEATGVEGRLRKANGTNPAQCLWSEESGRKQGMTMSQVSGKGKCIG</sequence>
<evidence type="ECO:0000256" key="1">
    <source>
        <dbReference type="SAM" id="MobiDB-lite"/>
    </source>
</evidence>
<reference evidence="2 3" key="1">
    <citation type="submission" date="2019-09" db="EMBL/GenBank/DDBJ databases">
        <title>Bird 10,000 Genomes (B10K) Project - Family phase.</title>
        <authorList>
            <person name="Zhang G."/>
        </authorList>
    </citation>
    <scope>NUCLEOTIDE SEQUENCE [LARGE SCALE GENOMIC DNA]</scope>
    <source>
        <strain evidence="2">B10K-DU-001-37</strain>
        <tissue evidence="2">Muscle</tissue>
    </source>
</reference>
<keyword evidence="3" id="KW-1185">Reference proteome</keyword>
<feature type="region of interest" description="Disordered" evidence="1">
    <location>
        <begin position="66"/>
        <end position="86"/>
    </location>
</feature>
<comment type="caution">
    <text evidence="2">The sequence shown here is derived from an EMBL/GenBank/DDBJ whole genome shotgun (WGS) entry which is preliminary data.</text>
</comment>
<organism evidence="2 3">
    <name type="scientific">Tyrannus savana</name>
    <name type="common">Fork-tailed flycatcher</name>
    <name type="synonym">Muscivora tyrannus</name>
    <dbReference type="NCBI Taxonomy" id="137541"/>
    <lineage>
        <taxon>Eukaryota</taxon>
        <taxon>Metazoa</taxon>
        <taxon>Chordata</taxon>
        <taxon>Craniata</taxon>
        <taxon>Vertebrata</taxon>
        <taxon>Euteleostomi</taxon>
        <taxon>Archelosauria</taxon>
        <taxon>Archosauria</taxon>
        <taxon>Dinosauria</taxon>
        <taxon>Saurischia</taxon>
        <taxon>Theropoda</taxon>
        <taxon>Coelurosauria</taxon>
        <taxon>Aves</taxon>
        <taxon>Neognathae</taxon>
        <taxon>Neoaves</taxon>
        <taxon>Telluraves</taxon>
        <taxon>Australaves</taxon>
        <taxon>Passeriformes</taxon>
        <taxon>Tyrannidae</taxon>
        <taxon>Tyrannus</taxon>
    </lineage>
</organism>
<dbReference type="Pfam" id="PF00429">
    <property type="entry name" value="TLV_coat"/>
    <property type="match status" value="1"/>
</dbReference>
<name>A0A7L0XBC0_TYRSA</name>
<evidence type="ECO:0000313" key="3">
    <source>
        <dbReference type="Proteomes" id="UP000537779"/>
    </source>
</evidence>
<dbReference type="AlphaFoldDB" id="A0A7L0XBC0"/>
<protein>
    <submittedName>
        <fullName evidence="2">ENV2 protein</fullName>
    </submittedName>
</protein>
<feature type="non-terminal residue" evidence="2">
    <location>
        <position position="1"/>
    </location>
</feature>
<proteinExistence type="predicted"/>
<accession>A0A7L0XBC0</accession>
<evidence type="ECO:0000313" key="2">
    <source>
        <dbReference type="EMBL" id="NXM01207.1"/>
    </source>
</evidence>
<gene>
    <name evidence="2" type="primary">Fv4_1</name>
    <name evidence="2" type="ORF">TYRSAV_R15322</name>
</gene>
<dbReference type="EMBL" id="VXAW01005098">
    <property type="protein sequence ID" value="NXM01207.1"/>
    <property type="molecule type" value="Genomic_DNA"/>
</dbReference>
<feature type="non-terminal residue" evidence="2">
    <location>
        <position position="86"/>
    </location>
</feature>